<evidence type="ECO:0000256" key="3">
    <source>
        <dbReference type="ARBA" id="ARBA00022471"/>
    </source>
</evidence>
<dbReference type="Pfam" id="PF05938">
    <property type="entry name" value="Self-incomp_S1"/>
    <property type="match status" value="1"/>
</dbReference>
<feature type="chain" id="PRO_5043111178" description="S-protein homolog" evidence="6">
    <location>
        <begin position="22"/>
        <end position="142"/>
    </location>
</feature>
<proteinExistence type="inferred from homology"/>
<dbReference type="PANTHER" id="PTHR31232">
    <property type="match status" value="1"/>
</dbReference>
<feature type="signal peptide" evidence="6">
    <location>
        <begin position="1"/>
        <end position="21"/>
    </location>
</feature>
<dbReference type="GO" id="GO:0060320">
    <property type="term" value="P:rejection of self pollen"/>
    <property type="evidence" value="ECO:0007669"/>
    <property type="project" value="UniProtKB-KW"/>
</dbReference>
<evidence type="ECO:0000256" key="2">
    <source>
        <dbReference type="ARBA" id="ARBA00005581"/>
    </source>
</evidence>
<evidence type="ECO:0000256" key="4">
    <source>
        <dbReference type="ARBA" id="ARBA00022525"/>
    </source>
</evidence>
<keyword evidence="8" id="KW-1185">Reference proteome</keyword>
<evidence type="ECO:0000256" key="6">
    <source>
        <dbReference type="RuleBase" id="RU367044"/>
    </source>
</evidence>
<dbReference type="GO" id="GO:0005576">
    <property type="term" value="C:extracellular region"/>
    <property type="evidence" value="ECO:0007669"/>
    <property type="project" value="UniProtKB-SubCell"/>
</dbReference>
<dbReference type="InterPro" id="IPR010264">
    <property type="entry name" value="Self-incomp_S1"/>
</dbReference>
<keyword evidence="3 6" id="KW-0713">Self-incompatibility</keyword>
<protein>
    <recommendedName>
        <fullName evidence="6">S-protein homolog</fullName>
    </recommendedName>
</protein>
<comment type="caution">
    <text evidence="7">The sequence shown here is derived from an EMBL/GenBank/DDBJ whole genome shotgun (WGS) entry which is preliminary data.</text>
</comment>
<evidence type="ECO:0000313" key="7">
    <source>
        <dbReference type="EMBL" id="KAK4732711.1"/>
    </source>
</evidence>
<accession>A0AAV9M458</accession>
<reference evidence="7 8" key="1">
    <citation type="submission" date="2023-10" db="EMBL/GenBank/DDBJ databases">
        <title>Genome-Wide Identification Analysis in wild type Solanum Pinnatisectum Reveals Some Genes Defensing Phytophthora Infestans.</title>
        <authorList>
            <person name="Sun C."/>
        </authorList>
    </citation>
    <scope>NUCLEOTIDE SEQUENCE [LARGE SCALE GENOMIC DNA]</scope>
    <source>
        <strain evidence="7">LQN</strain>
        <tissue evidence="7">Leaf</tissue>
    </source>
</reference>
<evidence type="ECO:0000256" key="5">
    <source>
        <dbReference type="ARBA" id="ARBA00022729"/>
    </source>
</evidence>
<evidence type="ECO:0000256" key="1">
    <source>
        <dbReference type="ARBA" id="ARBA00004613"/>
    </source>
</evidence>
<evidence type="ECO:0000313" key="8">
    <source>
        <dbReference type="Proteomes" id="UP001311915"/>
    </source>
</evidence>
<organism evidence="7 8">
    <name type="scientific">Solanum pinnatisectum</name>
    <name type="common">tansyleaf nightshade</name>
    <dbReference type="NCBI Taxonomy" id="50273"/>
    <lineage>
        <taxon>Eukaryota</taxon>
        <taxon>Viridiplantae</taxon>
        <taxon>Streptophyta</taxon>
        <taxon>Embryophyta</taxon>
        <taxon>Tracheophyta</taxon>
        <taxon>Spermatophyta</taxon>
        <taxon>Magnoliopsida</taxon>
        <taxon>eudicotyledons</taxon>
        <taxon>Gunneridae</taxon>
        <taxon>Pentapetalae</taxon>
        <taxon>asterids</taxon>
        <taxon>lamiids</taxon>
        <taxon>Solanales</taxon>
        <taxon>Solanaceae</taxon>
        <taxon>Solanoideae</taxon>
        <taxon>Solaneae</taxon>
        <taxon>Solanum</taxon>
    </lineage>
</organism>
<name>A0AAV9M458_9SOLN</name>
<gene>
    <name evidence="7" type="ORF">R3W88_025699</name>
</gene>
<sequence>MISSLVKILFLLFIMPFNINGEYEVHILNNLPPNTPMLQLHCASADDDFGHQYPDLGKDYSWSFKDNFFGSTLYFCHFWWGFKQNVFDVFNDARYCIHGGDKFVPYDTTKCIYGVQEDGFYFGTENFMGKQNLTKYADWLSS</sequence>
<comment type="subcellular location">
    <subcellularLocation>
        <location evidence="1 6">Secreted</location>
    </subcellularLocation>
</comment>
<comment type="similarity">
    <text evidence="2 6">Belongs to the plant self-incompatibility (S1) protein family.</text>
</comment>
<dbReference type="Proteomes" id="UP001311915">
    <property type="component" value="Unassembled WGS sequence"/>
</dbReference>
<dbReference type="AlphaFoldDB" id="A0AAV9M458"/>
<keyword evidence="4 6" id="KW-0964">Secreted</keyword>
<keyword evidence="5 6" id="KW-0732">Signal</keyword>
<dbReference type="PANTHER" id="PTHR31232:SF61">
    <property type="entry name" value="S-PROTEIN HOMOLOG"/>
    <property type="match status" value="1"/>
</dbReference>
<dbReference type="EMBL" id="JAWPEI010000003">
    <property type="protein sequence ID" value="KAK4732711.1"/>
    <property type="molecule type" value="Genomic_DNA"/>
</dbReference>